<dbReference type="Proteomes" id="UP000000814">
    <property type="component" value="Chromosome"/>
</dbReference>
<proteinExistence type="predicted"/>
<dbReference type="OrthoDB" id="9761531at2"/>
<dbReference type="PIR" id="F97222">
    <property type="entry name" value="F97222"/>
</dbReference>
<keyword evidence="3" id="KW-1185">Reference proteome</keyword>
<reference evidence="2 3" key="1">
    <citation type="journal article" date="2001" name="J. Bacteriol.">
        <title>Genome sequence and comparative analysis of the solvent-producing bacterium Clostridium acetobutylicum.</title>
        <authorList>
            <person name="Nolling J."/>
            <person name="Breton G."/>
            <person name="Omelchenko M.V."/>
            <person name="Makarova K.S."/>
            <person name="Zeng Q."/>
            <person name="Gibson R."/>
            <person name="Lee H.M."/>
            <person name="Dubois J."/>
            <person name="Qiu D."/>
            <person name="Hitti J."/>
            <person name="Wolf Y.I."/>
            <person name="Tatusov R.L."/>
            <person name="Sabathe F."/>
            <person name="Doucette-Stamm L."/>
            <person name="Soucaille P."/>
            <person name="Daly M.J."/>
            <person name="Bennett G.N."/>
            <person name="Koonin E.V."/>
            <person name="Smith D.R."/>
        </authorList>
    </citation>
    <scope>NUCLEOTIDE SEQUENCE [LARGE SCALE GENOMIC DNA]</scope>
    <source>
        <strain evidence="3">ATCC 824 / DSM 792 / JCM 1419 / LMG 5710 / VKM B-1787</strain>
    </source>
</reference>
<gene>
    <name evidence="2" type="primary">comE</name>
    <name evidence="2" type="ordered locus">CA_C2622</name>
</gene>
<dbReference type="AlphaFoldDB" id="Q97FV4"/>
<sequence>MNSLKRLLKCVITLVCILILISGCSKDISTFGKDTNISGRISNSQFKVHYIDVGQGDSILVQDGDKNMLIDTGTNESQNYLISYLKKQNIKEINYMVLTHPHEDHIGGADKVIKNFIVDKIYMNSVSTNTKTFRDLIYAMKEKGLKADEPDSENFKLNKADCNVYGPVNPTEGNLNTYSIVVKVTYGQNKFLFTGDTQSSNEEAMIEKGYDLKCDVLKIAHHGSRTSSTDDFLNYVSPKYAVISCGRDNDYGHPHKSTVEKLKNRNIPLYRTDENGTIICVSDGSTIKFSCSPGDYKMGSRKNRYSK</sequence>
<keyword evidence="2" id="KW-0378">Hydrolase</keyword>
<dbReference type="RefSeq" id="WP_010965910.1">
    <property type="nucleotide sequence ID" value="NC_003030.1"/>
</dbReference>
<dbReference type="PROSITE" id="PS51257">
    <property type="entry name" value="PROKAR_LIPOPROTEIN"/>
    <property type="match status" value="1"/>
</dbReference>
<dbReference type="InterPro" id="IPR035681">
    <property type="entry name" value="ComA-like_MBL"/>
</dbReference>
<dbReference type="GO" id="GO:0016787">
    <property type="term" value="F:hydrolase activity"/>
    <property type="evidence" value="ECO:0007669"/>
    <property type="project" value="UniProtKB-KW"/>
</dbReference>
<dbReference type="InterPro" id="IPR052159">
    <property type="entry name" value="Competence_DNA_uptake"/>
</dbReference>
<dbReference type="GeneID" id="44999090"/>
<accession>Q97FV4</accession>
<dbReference type="InterPro" id="IPR036866">
    <property type="entry name" value="RibonucZ/Hydroxyglut_hydro"/>
</dbReference>
<dbReference type="eggNOG" id="COG2333">
    <property type="taxonomic scope" value="Bacteria"/>
</dbReference>
<organism evidence="2 3">
    <name type="scientific">Clostridium acetobutylicum (strain ATCC 824 / DSM 792 / JCM 1419 / IAM 19013 / LMG 5710 / NBRC 13948 / NRRL B-527 / VKM B-1787 / 2291 / W)</name>
    <dbReference type="NCBI Taxonomy" id="272562"/>
    <lineage>
        <taxon>Bacteria</taxon>
        <taxon>Bacillati</taxon>
        <taxon>Bacillota</taxon>
        <taxon>Clostridia</taxon>
        <taxon>Eubacteriales</taxon>
        <taxon>Clostridiaceae</taxon>
        <taxon>Clostridium</taxon>
    </lineage>
</organism>
<dbReference type="Pfam" id="PF00753">
    <property type="entry name" value="Lactamase_B"/>
    <property type="match status" value="1"/>
</dbReference>
<name>Q97FV4_CLOAB</name>
<dbReference type="PATRIC" id="fig|272562.8.peg.2811"/>
<dbReference type="KEGG" id="cac:CA_C2622"/>
<dbReference type="PANTHER" id="PTHR30619:SF7">
    <property type="entry name" value="BETA-LACTAMASE DOMAIN PROTEIN"/>
    <property type="match status" value="1"/>
</dbReference>
<dbReference type="SMART" id="SM00849">
    <property type="entry name" value="Lactamase_B"/>
    <property type="match status" value="1"/>
</dbReference>
<evidence type="ECO:0000313" key="3">
    <source>
        <dbReference type="Proteomes" id="UP000000814"/>
    </source>
</evidence>
<evidence type="ECO:0000259" key="1">
    <source>
        <dbReference type="SMART" id="SM00849"/>
    </source>
</evidence>
<dbReference type="PANTHER" id="PTHR30619">
    <property type="entry name" value="DNA INTERNALIZATION/COMPETENCE PROTEIN COMEC/REC2"/>
    <property type="match status" value="1"/>
</dbReference>
<protein>
    <submittedName>
        <fullName evidence="2">ComE-like protein, Metallo beta-lactamase superfamily hydrolase</fullName>
    </submittedName>
</protein>
<dbReference type="SUPFAM" id="SSF56281">
    <property type="entry name" value="Metallo-hydrolase/oxidoreductase"/>
    <property type="match status" value="1"/>
</dbReference>
<dbReference type="STRING" id="272562.CA_C2622"/>
<feature type="domain" description="Metallo-beta-lactamase" evidence="1">
    <location>
        <begin position="55"/>
        <end position="247"/>
    </location>
</feature>
<evidence type="ECO:0000313" key="2">
    <source>
        <dbReference type="EMBL" id="AAK80569.1"/>
    </source>
</evidence>
<dbReference type="InterPro" id="IPR001279">
    <property type="entry name" value="Metallo-B-lactamas"/>
</dbReference>
<dbReference type="Gene3D" id="3.60.15.10">
    <property type="entry name" value="Ribonuclease Z/Hydroxyacylglutathione hydrolase-like"/>
    <property type="match status" value="1"/>
</dbReference>
<dbReference type="EMBL" id="AE001437">
    <property type="protein sequence ID" value="AAK80569.1"/>
    <property type="molecule type" value="Genomic_DNA"/>
</dbReference>
<dbReference type="CDD" id="cd07731">
    <property type="entry name" value="ComA-like_MBL-fold"/>
    <property type="match status" value="1"/>
</dbReference>
<dbReference type="HOGENOM" id="CLU_010363_0_3_9"/>